<dbReference type="GO" id="GO:0016747">
    <property type="term" value="F:acyltransferase activity, transferring groups other than amino-acyl groups"/>
    <property type="evidence" value="ECO:0007669"/>
    <property type="project" value="InterPro"/>
</dbReference>
<dbReference type="PANTHER" id="PTHR43792">
    <property type="entry name" value="GNAT FAMILY, PUTATIVE (AFU_ORTHOLOGUE AFUA_3G00765)-RELATED-RELATED"/>
    <property type="match status" value="1"/>
</dbReference>
<dbReference type="PANTHER" id="PTHR43792:SF1">
    <property type="entry name" value="N-ACETYLTRANSFERASE DOMAIN-CONTAINING PROTEIN"/>
    <property type="match status" value="1"/>
</dbReference>
<accession>A0A6N9I3C5</accession>
<reference evidence="2 3" key="1">
    <citation type="journal article" date="2019" name="Appl. Environ. Microbiol.">
        <title>Genetic determinants of hydroxycinnamic acid metabolism in heterofermentative lactobacilli.</title>
        <authorList>
            <person name="Gaur G."/>
            <person name="Oh J.H."/>
            <person name="Filannino P."/>
            <person name="Gobbetti M."/>
            <person name="van Pijkeren J.P."/>
            <person name="Ganzle M.G."/>
        </authorList>
    </citation>
    <scope>NUCLEOTIDE SEQUENCE [LARGE SCALE GENOMIC DNA]</scope>
    <source>
        <strain evidence="2 3">C5</strain>
    </source>
</reference>
<keyword evidence="2" id="KW-0808">Transferase</keyword>
<sequence>MNEESICNLSIVTTRGIIRPFSAREVDAFLSYHNNLDWMQYQGFKGLSKAEAVDALLSNPTLTQGKQFAFVQPETDQLLGDFYLQREGHTMWLGYTINPLFARHGYAFEGAKALIEFLSQQHVRVIKADVDPNNQASRRLLKKLSFKRIMQNDETVIFERRLTDFNN</sequence>
<evidence type="ECO:0000259" key="1">
    <source>
        <dbReference type="PROSITE" id="PS51186"/>
    </source>
</evidence>
<organism evidence="2 3">
    <name type="scientific">Furfurilactobacillus milii</name>
    <dbReference type="NCBI Taxonomy" id="2888272"/>
    <lineage>
        <taxon>Bacteria</taxon>
        <taxon>Bacillati</taxon>
        <taxon>Bacillota</taxon>
        <taxon>Bacilli</taxon>
        <taxon>Lactobacillales</taxon>
        <taxon>Lactobacillaceae</taxon>
        <taxon>Furfurilactobacillus</taxon>
    </lineage>
</organism>
<proteinExistence type="predicted"/>
<dbReference type="PROSITE" id="PS51186">
    <property type="entry name" value="GNAT"/>
    <property type="match status" value="1"/>
</dbReference>
<dbReference type="AlphaFoldDB" id="A0A6N9I3C5"/>
<dbReference type="InterPro" id="IPR016181">
    <property type="entry name" value="Acyl_CoA_acyltransferase"/>
</dbReference>
<dbReference type="InterPro" id="IPR051531">
    <property type="entry name" value="N-acetyltransferase"/>
</dbReference>
<feature type="domain" description="N-acetyltransferase" evidence="1">
    <location>
        <begin position="16"/>
        <end position="163"/>
    </location>
</feature>
<dbReference type="Gene3D" id="3.40.630.30">
    <property type="match status" value="1"/>
</dbReference>
<dbReference type="OrthoDB" id="9785602at2"/>
<comment type="caution">
    <text evidence="2">The sequence shown here is derived from an EMBL/GenBank/DDBJ whole genome shotgun (WGS) entry which is preliminary data.</text>
</comment>
<name>A0A6N9I3C5_9LACO</name>
<dbReference type="EMBL" id="WEZQ01000017">
    <property type="protein sequence ID" value="MYV17632.1"/>
    <property type="molecule type" value="Genomic_DNA"/>
</dbReference>
<evidence type="ECO:0000313" key="2">
    <source>
        <dbReference type="EMBL" id="MYV17632.1"/>
    </source>
</evidence>
<dbReference type="SUPFAM" id="SSF55729">
    <property type="entry name" value="Acyl-CoA N-acyltransferases (Nat)"/>
    <property type="match status" value="1"/>
</dbReference>
<evidence type="ECO:0000313" key="3">
    <source>
        <dbReference type="Proteomes" id="UP000449209"/>
    </source>
</evidence>
<protein>
    <submittedName>
        <fullName evidence="2">GNAT family N-acetyltransferase</fullName>
    </submittedName>
</protein>
<dbReference type="Proteomes" id="UP000449209">
    <property type="component" value="Unassembled WGS sequence"/>
</dbReference>
<dbReference type="Pfam" id="PF13302">
    <property type="entry name" value="Acetyltransf_3"/>
    <property type="match status" value="1"/>
</dbReference>
<dbReference type="RefSeq" id="WP_161004001.1">
    <property type="nucleotide sequence ID" value="NZ_WEZQ01000017.1"/>
</dbReference>
<gene>
    <name evidence="2" type="ORF">GB993_08965</name>
</gene>
<dbReference type="InterPro" id="IPR000182">
    <property type="entry name" value="GNAT_dom"/>
</dbReference>